<keyword evidence="6" id="KW-0687">Ribonucleoprotein</keyword>
<dbReference type="Gene3D" id="3.30.110.60">
    <property type="entry name" value="YhbY-like"/>
    <property type="match status" value="2"/>
</dbReference>
<dbReference type="InterPro" id="IPR035920">
    <property type="entry name" value="YhbY-like_sf"/>
</dbReference>
<gene>
    <name evidence="10" type="ORF">C5167_012614</name>
</gene>
<dbReference type="PANTHER" id="PTHR46247">
    <property type="entry name" value="CRS2-ASSOCIATED FACTOR 1, CHLOROPLASTIC"/>
    <property type="match status" value="1"/>
</dbReference>
<dbReference type="OMA" id="KWTGVCA"/>
<keyword evidence="2" id="KW-0677">Repeat</keyword>
<name>A0A4Y7J1X7_PAPSO</name>
<evidence type="ECO:0000256" key="1">
    <source>
        <dbReference type="ARBA" id="ARBA00022664"/>
    </source>
</evidence>
<dbReference type="AlphaFoldDB" id="A0A4Y7J1X7"/>
<keyword evidence="5" id="KW-0508">mRNA splicing</keyword>
<dbReference type="PANTHER" id="PTHR46247:SF2">
    <property type="entry name" value="CRS2-ASSOCIATED FACTOR 1, MITOCHONDRIAL"/>
    <property type="match status" value="1"/>
</dbReference>
<dbReference type="InterPro" id="IPR001890">
    <property type="entry name" value="RNA-binding_CRM"/>
</dbReference>
<dbReference type="PROSITE" id="PS51295">
    <property type="entry name" value="CRM"/>
    <property type="match status" value="2"/>
</dbReference>
<keyword evidence="1" id="KW-0507">mRNA processing</keyword>
<feature type="region of interest" description="Disordered" evidence="8">
    <location>
        <begin position="377"/>
        <end position="429"/>
    </location>
</feature>
<proteinExistence type="predicted"/>
<dbReference type="SUPFAM" id="SSF75471">
    <property type="entry name" value="YhbY-like"/>
    <property type="match status" value="2"/>
</dbReference>
<dbReference type="EMBL" id="CM010717">
    <property type="protein sequence ID" value="RZC53758.1"/>
    <property type="molecule type" value="Genomic_DNA"/>
</dbReference>
<dbReference type="SMART" id="SM01103">
    <property type="entry name" value="CRS1_YhbY"/>
    <property type="match status" value="2"/>
</dbReference>
<organism evidence="10 11">
    <name type="scientific">Papaver somniferum</name>
    <name type="common">Opium poppy</name>
    <dbReference type="NCBI Taxonomy" id="3469"/>
    <lineage>
        <taxon>Eukaryota</taxon>
        <taxon>Viridiplantae</taxon>
        <taxon>Streptophyta</taxon>
        <taxon>Embryophyta</taxon>
        <taxon>Tracheophyta</taxon>
        <taxon>Spermatophyta</taxon>
        <taxon>Magnoliopsida</taxon>
        <taxon>Ranunculales</taxon>
        <taxon>Papaveraceae</taxon>
        <taxon>Papaveroideae</taxon>
        <taxon>Papaver</taxon>
    </lineage>
</organism>
<evidence type="ECO:0000256" key="5">
    <source>
        <dbReference type="ARBA" id="ARBA00023187"/>
    </source>
</evidence>
<dbReference type="OrthoDB" id="1911210at2759"/>
<feature type="region of interest" description="Disordered" evidence="8">
    <location>
        <begin position="44"/>
        <end position="78"/>
    </location>
</feature>
<evidence type="ECO:0000256" key="8">
    <source>
        <dbReference type="SAM" id="MobiDB-lite"/>
    </source>
</evidence>
<dbReference type="STRING" id="3469.A0A4Y7J1X7"/>
<accession>A0A4Y7J1X7</accession>
<feature type="domain" description="CRM" evidence="9">
    <location>
        <begin position="162"/>
        <end position="260"/>
    </location>
</feature>
<sequence>MILHRISRQFQNPKLHSLYPKLFSSSSISFSKLKEYDFSPPEHLSVKPNSINPDVYDNPKPKRQKPLYKPPSTLDTTDFKPLHSDLPFDFRFSYTESSPDVRPIGLREPKYSPFGPSRIDRVWTGVCAPVIDPIVKSVDDGNEEAVNLEEKRKKLRDDILGEPLSDAERKILVDKCQRVRTKRQINLGRDGFTHNILNDIHNNWKTCEAVRIRCLGVPTVDMKNVWNQLEDKTSGKIIYKHGGLLVLYRGRHYKPKERPVIPVMLWRPHEPIYPRLIRSTIDGLTIDETKEMRKRGLSVPALAKLEKNGYYGNLVPMVRDAFLTEEMVRIDCKGLNKSDYKKMGYKLRDLVPCILVTFKKEQIVIWRGRNYRAPEPGQFVNDDNSFDDLVGGSSHTVEEDGSSSNDYESSSSEDELLSSDSKLFAPPTR</sequence>
<keyword evidence="11" id="KW-1185">Reference proteome</keyword>
<dbReference type="GO" id="GO:0003723">
    <property type="term" value="F:RNA binding"/>
    <property type="evidence" value="ECO:0007669"/>
    <property type="project" value="UniProtKB-UniRule"/>
</dbReference>
<dbReference type="Pfam" id="PF01985">
    <property type="entry name" value="CRS1_YhbY"/>
    <property type="match status" value="2"/>
</dbReference>
<evidence type="ECO:0000256" key="6">
    <source>
        <dbReference type="ARBA" id="ARBA00023274"/>
    </source>
</evidence>
<evidence type="ECO:0000256" key="2">
    <source>
        <dbReference type="ARBA" id="ARBA00022737"/>
    </source>
</evidence>
<dbReference type="GO" id="GO:0000373">
    <property type="term" value="P:Group II intron splicing"/>
    <property type="evidence" value="ECO:0007669"/>
    <property type="project" value="InterPro"/>
</dbReference>
<dbReference type="Proteomes" id="UP000316621">
    <property type="component" value="Chromosome 3"/>
</dbReference>
<dbReference type="Gramene" id="RZC53758">
    <property type="protein sequence ID" value="RZC53758"/>
    <property type="gene ID" value="C5167_012614"/>
</dbReference>
<evidence type="ECO:0000256" key="3">
    <source>
        <dbReference type="ARBA" id="ARBA00022884"/>
    </source>
</evidence>
<dbReference type="FunFam" id="3.30.110.60:FF:000002">
    <property type="entry name" value="CRS2-associated factor 1, chloroplastic"/>
    <property type="match status" value="2"/>
</dbReference>
<evidence type="ECO:0000313" key="10">
    <source>
        <dbReference type="EMBL" id="RZC53758.1"/>
    </source>
</evidence>
<feature type="domain" description="CRM" evidence="9">
    <location>
        <begin position="282"/>
        <end position="378"/>
    </location>
</feature>
<dbReference type="GO" id="GO:1990904">
    <property type="term" value="C:ribonucleoprotein complex"/>
    <property type="evidence" value="ECO:0007669"/>
    <property type="project" value="UniProtKB-KW"/>
</dbReference>
<evidence type="ECO:0000256" key="4">
    <source>
        <dbReference type="ARBA" id="ARBA00022946"/>
    </source>
</evidence>
<keyword evidence="4" id="KW-0809">Transit peptide</keyword>
<protein>
    <recommendedName>
        <fullName evidence="9">CRM domain-containing protein</fullName>
    </recommendedName>
</protein>
<dbReference type="InterPro" id="IPR044599">
    <property type="entry name" value="CAF1P_plant"/>
</dbReference>
<evidence type="ECO:0000259" key="9">
    <source>
        <dbReference type="PROSITE" id="PS51295"/>
    </source>
</evidence>
<dbReference type="GO" id="GO:0006397">
    <property type="term" value="P:mRNA processing"/>
    <property type="evidence" value="ECO:0007669"/>
    <property type="project" value="UniProtKB-KW"/>
</dbReference>
<evidence type="ECO:0000256" key="7">
    <source>
        <dbReference type="PROSITE-ProRule" id="PRU00626"/>
    </source>
</evidence>
<keyword evidence="3 7" id="KW-0694">RNA-binding</keyword>
<reference evidence="10 11" key="1">
    <citation type="journal article" date="2018" name="Science">
        <title>The opium poppy genome and morphinan production.</title>
        <authorList>
            <person name="Guo L."/>
            <person name="Winzer T."/>
            <person name="Yang X."/>
            <person name="Li Y."/>
            <person name="Ning Z."/>
            <person name="He Z."/>
            <person name="Teodor R."/>
            <person name="Lu Y."/>
            <person name="Bowser T.A."/>
            <person name="Graham I.A."/>
            <person name="Ye K."/>
        </authorList>
    </citation>
    <scope>NUCLEOTIDE SEQUENCE [LARGE SCALE GENOMIC DNA]</scope>
    <source>
        <strain evidence="11">cv. HN1</strain>
        <tissue evidence="10">Leaves</tissue>
    </source>
</reference>
<evidence type="ECO:0000313" key="11">
    <source>
        <dbReference type="Proteomes" id="UP000316621"/>
    </source>
</evidence>